<evidence type="ECO:0000259" key="2">
    <source>
        <dbReference type="Pfam" id="PF06580"/>
    </source>
</evidence>
<dbReference type="InterPro" id="IPR010559">
    <property type="entry name" value="Sig_transdc_His_kin_internal"/>
</dbReference>
<feature type="domain" description="Signal transduction histidine kinase internal region" evidence="2">
    <location>
        <begin position="160"/>
        <end position="238"/>
    </location>
</feature>
<feature type="non-terminal residue" evidence="3">
    <location>
        <position position="349"/>
    </location>
</feature>
<dbReference type="PANTHER" id="PTHR34220">
    <property type="entry name" value="SENSOR HISTIDINE KINASE YPDA"/>
    <property type="match status" value="1"/>
</dbReference>
<evidence type="ECO:0000256" key="1">
    <source>
        <dbReference type="SAM" id="Phobius"/>
    </source>
</evidence>
<feature type="transmembrane region" description="Helical" evidence="1">
    <location>
        <begin position="86"/>
        <end position="106"/>
    </location>
</feature>
<dbReference type="AlphaFoldDB" id="A0A0F9DD19"/>
<keyword evidence="1" id="KW-1133">Transmembrane helix</keyword>
<sequence>MNKNNKPASDQEFFIPDLCNVQAVLFLVLVAELLAIVLELAESGLRAFNWQSFALASLFIQWVFLLSAALLCQLRSGLSDWPLPRAASLCYLVILAVVASASALGQWLLSGVFSGSGQWRLDGWKLASDVLMCAVLAGIVLRYFYLTQQLRLNQRAELQARIQALQSRIRPHFLFNSMNIIASLIAVDQEAAETAVEDLAGLFRASLAEVATQVTFAEELELCRRYTRIEKLRLGERLQMDWQVDQVPQSLNIPSLTLQPLLENAIYHGIQQMPKGGTVTVIAHYQQGIFTLTVINPVVDPVVDKPGTNVDGNRLAQDNIHRRLQALYGPKAGLTTELNQQRHQHRAVI</sequence>
<dbReference type="SUPFAM" id="SSF55874">
    <property type="entry name" value="ATPase domain of HSP90 chaperone/DNA topoisomerase II/histidine kinase"/>
    <property type="match status" value="1"/>
</dbReference>
<keyword evidence="1" id="KW-0812">Transmembrane</keyword>
<dbReference type="GO" id="GO:0016020">
    <property type="term" value="C:membrane"/>
    <property type="evidence" value="ECO:0007669"/>
    <property type="project" value="InterPro"/>
</dbReference>
<comment type="caution">
    <text evidence="3">The sequence shown here is derived from an EMBL/GenBank/DDBJ whole genome shotgun (WGS) entry which is preliminary data.</text>
</comment>
<dbReference type="Gene3D" id="3.30.565.10">
    <property type="entry name" value="Histidine kinase-like ATPase, C-terminal domain"/>
    <property type="match status" value="1"/>
</dbReference>
<feature type="transmembrane region" description="Helical" evidence="1">
    <location>
        <begin position="21"/>
        <end position="41"/>
    </location>
</feature>
<organism evidence="3">
    <name type="scientific">marine sediment metagenome</name>
    <dbReference type="NCBI Taxonomy" id="412755"/>
    <lineage>
        <taxon>unclassified sequences</taxon>
        <taxon>metagenomes</taxon>
        <taxon>ecological metagenomes</taxon>
    </lineage>
</organism>
<feature type="transmembrane region" description="Helical" evidence="1">
    <location>
        <begin position="126"/>
        <end position="145"/>
    </location>
</feature>
<evidence type="ECO:0000313" key="3">
    <source>
        <dbReference type="EMBL" id="KKL59549.1"/>
    </source>
</evidence>
<reference evidence="3" key="1">
    <citation type="journal article" date="2015" name="Nature">
        <title>Complex archaea that bridge the gap between prokaryotes and eukaryotes.</title>
        <authorList>
            <person name="Spang A."/>
            <person name="Saw J.H."/>
            <person name="Jorgensen S.L."/>
            <person name="Zaremba-Niedzwiedzka K."/>
            <person name="Martijn J."/>
            <person name="Lind A.E."/>
            <person name="van Eijk R."/>
            <person name="Schleper C."/>
            <person name="Guy L."/>
            <person name="Ettema T.J."/>
        </authorList>
    </citation>
    <scope>NUCLEOTIDE SEQUENCE</scope>
</reference>
<name>A0A0F9DD19_9ZZZZ</name>
<dbReference type="EMBL" id="LAZR01029448">
    <property type="protein sequence ID" value="KKL59549.1"/>
    <property type="molecule type" value="Genomic_DNA"/>
</dbReference>
<dbReference type="InterPro" id="IPR036890">
    <property type="entry name" value="HATPase_C_sf"/>
</dbReference>
<gene>
    <name evidence="3" type="ORF">LCGC14_2214210</name>
</gene>
<dbReference type="Pfam" id="PF06580">
    <property type="entry name" value="His_kinase"/>
    <property type="match status" value="1"/>
</dbReference>
<dbReference type="GO" id="GO:0000155">
    <property type="term" value="F:phosphorelay sensor kinase activity"/>
    <property type="evidence" value="ECO:0007669"/>
    <property type="project" value="InterPro"/>
</dbReference>
<proteinExistence type="predicted"/>
<dbReference type="PANTHER" id="PTHR34220:SF7">
    <property type="entry name" value="SENSOR HISTIDINE KINASE YPDA"/>
    <property type="match status" value="1"/>
</dbReference>
<accession>A0A0F9DD19</accession>
<dbReference type="InterPro" id="IPR050640">
    <property type="entry name" value="Bact_2-comp_sensor_kinase"/>
</dbReference>
<keyword evidence="1" id="KW-0472">Membrane</keyword>
<protein>
    <recommendedName>
        <fullName evidence="2">Signal transduction histidine kinase internal region domain-containing protein</fullName>
    </recommendedName>
</protein>
<feature type="transmembrane region" description="Helical" evidence="1">
    <location>
        <begin position="53"/>
        <end position="74"/>
    </location>
</feature>